<sequence length="43" mass="4986">MNKKNANDSMEQKREKKHNEKTQGNLQTENENKHIDGPVHPST</sequence>
<accession>F7NQC0</accession>
<evidence type="ECO:0000313" key="3">
    <source>
        <dbReference type="Proteomes" id="UP000003240"/>
    </source>
</evidence>
<dbReference type="EMBL" id="AFGF01000290">
    <property type="protein sequence ID" value="EGO61761.1"/>
    <property type="molecule type" value="Genomic_DNA"/>
</dbReference>
<name>F7NQC0_9FIRM</name>
<reference evidence="2 3" key="1">
    <citation type="journal article" date="2011" name="EMBO J.">
        <title>Structural diversity of bacterial flagellar motors.</title>
        <authorList>
            <person name="Chen S."/>
            <person name="Beeby M."/>
            <person name="Murphy G.E."/>
            <person name="Leadbetter J.R."/>
            <person name="Hendrixson D.R."/>
            <person name="Briegel A."/>
            <person name="Li Z."/>
            <person name="Shi J."/>
            <person name="Tocheva E.I."/>
            <person name="Muller A."/>
            <person name="Dobro M.J."/>
            <person name="Jensen G.J."/>
        </authorList>
    </citation>
    <scope>NUCLEOTIDE SEQUENCE [LARGE SCALE GENOMIC DNA]</scope>
    <source>
        <strain evidence="2 3">DSM 6540</strain>
    </source>
</reference>
<dbReference type="Proteomes" id="UP000003240">
    <property type="component" value="Unassembled WGS sequence"/>
</dbReference>
<feature type="region of interest" description="Disordered" evidence="1">
    <location>
        <begin position="1"/>
        <end position="43"/>
    </location>
</feature>
<dbReference type="AlphaFoldDB" id="F7NQC0"/>
<organism evidence="2 3">
    <name type="scientific">Acetonema longum DSM 6540</name>
    <dbReference type="NCBI Taxonomy" id="1009370"/>
    <lineage>
        <taxon>Bacteria</taxon>
        <taxon>Bacillati</taxon>
        <taxon>Bacillota</taxon>
        <taxon>Negativicutes</taxon>
        <taxon>Acetonemataceae</taxon>
        <taxon>Acetonema</taxon>
    </lineage>
</organism>
<protein>
    <submittedName>
        <fullName evidence="2">Uncharacterized protein</fullName>
    </submittedName>
</protein>
<feature type="compositionally biased region" description="Basic and acidic residues" evidence="1">
    <location>
        <begin position="10"/>
        <end position="21"/>
    </location>
</feature>
<evidence type="ECO:0000256" key="1">
    <source>
        <dbReference type="SAM" id="MobiDB-lite"/>
    </source>
</evidence>
<comment type="caution">
    <text evidence="2">The sequence shown here is derived from an EMBL/GenBank/DDBJ whole genome shotgun (WGS) entry which is preliminary data.</text>
</comment>
<proteinExistence type="predicted"/>
<keyword evidence="3" id="KW-1185">Reference proteome</keyword>
<gene>
    <name evidence="2" type="ORF">ALO_21616</name>
</gene>
<evidence type="ECO:0000313" key="2">
    <source>
        <dbReference type="EMBL" id="EGO61761.1"/>
    </source>
</evidence>